<proteinExistence type="inferred from homology"/>
<feature type="compositionally biased region" description="Polar residues" evidence="3">
    <location>
        <begin position="1"/>
        <end position="13"/>
    </location>
</feature>
<dbReference type="Pfam" id="PF05701">
    <property type="entry name" value="WEMBL"/>
    <property type="match status" value="1"/>
</dbReference>
<comment type="caution">
    <text evidence="4">The sequence shown here is derived from an EMBL/GenBank/DDBJ whole genome shotgun (WGS) entry which is preliminary data.</text>
</comment>
<name>A0A9N7MQN1_STRHE</name>
<evidence type="ECO:0000256" key="3">
    <source>
        <dbReference type="SAM" id="MobiDB-lite"/>
    </source>
</evidence>
<dbReference type="InterPro" id="IPR008545">
    <property type="entry name" value="Web"/>
</dbReference>
<keyword evidence="2" id="KW-0175">Coiled coil</keyword>
<protein>
    <submittedName>
        <fullName evidence="4">WEB family protein - chloroplastic</fullName>
    </submittedName>
</protein>
<sequence>MIKSAASSETPNAKVSPATPRASKSSSIRGVSKSNAGSGSPSPLQNPRLSVDGSPRSLPSKPTGRSPKLTTPPEKKATATRIPKPSGSELQTEINHAHEDLKRAKEQLASLEKEKEKALDDLKEAQRLAEASNEKLKEALMAQKRAEENSEIEKFRAVEMEQASIEATQKKEEEWQKELETVRNQHAVDVATLLTATQEIQKATQELAMIRDAKDQALRHADDVTKIAEAHAEKIELLSAELAHLKSALNSRAEIEASENNKLVTKLQLEIESLRCELEKVKSLEETLKEKEVAMEQLNVDLEAARMAESYARSIAYSNEYNAANPN</sequence>
<evidence type="ECO:0000256" key="1">
    <source>
        <dbReference type="ARBA" id="ARBA00005485"/>
    </source>
</evidence>
<organism evidence="4 5">
    <name type="scientific">Striga hermonthica</name>
    <name type="common">Purple witchweed</name>
    <name type="synonym">Buchnera hermonthica</name>
    <dbReference type="NCBI Taxonomy" id="68872"/>
    <lineage>
        <taxon>Eukaryota</taxon>
        <taxon>Viridiplantae</taxon>
        <taxon>Streptophyta</taxon>
        <taxon>Embryophyta</taxon>
        <taxon>Tracheophyta</taxon>
        <taxon>Spermatophyta</taxon>
        <taxon>Magnoliopsida</taxon>
        <taxon>eudicotyledons</taxon>
        <taxon>Gunneridae</taxon>
        <taxon>Pentapetalae</taxon>
        <taxon>asterids</taxon>
        <taxon>lamiids</taxon>
        <taxon>Lamiales</taxon>
        <taxon>Orobanchaceae</taxon>
        <taxon>Buchnereae</taxon>
        <taxon>Striga</taxon>
    </lineage>
</organism>
<feature type="compositionally biased region" description="Low complexity" evidence="3">
    <location>
        <begin position="23"/>
        <end position="34"/>
    </location>
</feature>
<feature type="region of interest" description="Disordered" evidence="3">
    <location>
        <begin position="1"/>
        <end position="115"/>
    </location>
</feature>
<feature type="compositionally biased region" description="Basic and acidic residues" evidence="3">
    <location>
        <begin position="95"/>
        <end position="115"/>
    </location>
</feature>
<evidence type="ECO:0000313" key="4">
    <source>
        <dbReference type="EMBL" id="CAA0817147.1"/>
    </source>
</evidence>
<dbReference type="PANTHER" id="PTHR23160:SF20">
    <property type="entry name" value="OS02G0439200 PROTEIN"/>
    <property type="match status" value="1"/>
</dbReference>
<comment type="similarity">
    <text evidence="1">Belongs to the WEB family.</text>
</comment>
<dbReference type="EMBL" id="CACSLK010015718">
    <property type="protein sequence ID" value="CAA0817147.1"/>
    <property type="molecule type" value="Genomic_DNA"/>
</dbReference>
<evidence type="ECO:0000313" key="5">
    <source>
        <dbReference type="Proteomes" id="UP001153555"/>
    </source>
</evidence>
<reference evidence="4" key="1">
    <citation type="submission" date="2019-12" db="EMBL/GenBank/DDBJ databases">
        <authorList>
            <person name="Scholes J."/>
        </authorList>
    </citation>
    <scope>NUCLEOTIDE SEQUENCE</scope>
</reference>
<dbReference type="GO" id="GO:0007131">
    <property type="term" value="P:reciprocal meiotic recombination"/>
    <property type="evidence" value="ECO:0007669"/>
    <property type="project" value="TreeGrafter"/>
</dbReference>
<dbReference type="OrthoDB" id="6350175at2759"/>
<dbReference type="Proteomes" id="UP001153555">
    <property type="component" value="Unassembled WGS sequence"/>
</dbReference>
<feature type="compositionally biased region" description="Polar residues" evidence="3">
    <location>
        <begin position="35"/>
        <end position="48"/>
    </location>
</feature>
<keyword evidence="5" id="KW-1185">Reference proteome</keyword>
<gene>
    <name evidence="4" type="ORF">SHERM_16821</name>
</gene>
<dbReference type="AlphaFoldDB" id="A0A9N7MQN1"/>
<dbReference type="PANTHER" id="PTHR23160">
    <property type="entry name" value="SYNAPTONEMAL COMPLEX PROTEIN-RELATED"/>
    <property type="match status" value="1"/>
</dbReference>
<evidence type="ECO:0000256" key="2">
    <source>
        <dbReference type="ARBA" id="ARBA00023054"/>
    </source>
</evidence>
<accession>A0A9N7MQN1</accession>